<feature type="signal peptide" evidence="1">
    <location>
        <begin position="1"/>
        <end position="28"/>
    </location>
</feature>
<name>A0A5B7K179_PORTR</name>
<reference evidence="2 3" key="1">
    <citation type="submission" date="2019-05" db="EMBL/GenBank/DDBJ databases">
        <title>Another draft genome of Portunus trituberculatus and its Hox gene families provides insights of decapod evolution.</title>
        <authorList>
            <person name="Jeong J.-H."/>
            <person name="Song I."/>
            <person name="Kim S."/>
            <person name="Choi T."/>
            <person name="Kim D."/>
            <person name="Ryu S."/>
            <person name="Kim W."/>
        </authorList>
    </citation>
    <scope>NUCLEOTIDE SEQUENCE [LARGE SCALE GENOMIC DNA]</scope>
    <source>
        <tissue evidence="2">Muscle</tissue>
    </source>
</reference>
<keyword evidence="1" id="KW-0732">Signal</keyword>
<proteinExistence type="predicted"/>
<feature type="chain" id="PRO_5022775272" evidence="1">
    <location>
        <begin position="29"/>
        <end position="87"/>
    </location>
</feature>
<dbReference type="Proteomes" id="UP000324222">
    <property type="component" value="Unassembled WGS sequence"/>
</dbReference>
<evidence type="ECO:0000256" key="1">
    <source>
        <dbReference type="SAM" id="SignalP"/>
    </source>
</evidence>
<sequence length="87" mass="9702">MKNNHHKTRRPPQLSLLLLLVLLPLGESAQRAWEGRRARGDLPVGVEGEEPPGGEVEEMIASTLRRHLTGCHKVSSNVDFLITEDLK</sequence>
<organism evidence="2 3">
    <name type="scientific">Portunus trituberculatus</name>
    <name type="common">Swimming crab</name>
    <name type="synonym">Neptunus trituberculatus</name>
    <dbReference type="NCBI Taxonomy" id="210409"/>
    <lineage>
        <taxon>Eukaryota</taxon>
        <taxon>Metazoa</taxon>
        <taxon>Ecdysozoa</taxon>
        <taxon>Arthropoda</taxon>
        <taxon>Crustacea</taxon>
        <taxon>Multicrustacea</taxon>
        <taxon>Malacostraca</taxon>
        <taxon>Eumalacostraca</taxon>
        <taxon>Eucarida</taxon>
        <taxon>Decapoda</taxon>
        <taxon>Pleocyemata</taxon>
        <taxon>Brachyura</taxon>
        <taxon>Eubrachyura</taxon>
        <taxon>Portunoidea</taxon>
        <taxon>Portunidae</taxon>
        <taxon>Portuninae</taxon>
        <taxon>Portunus</taxon>
    </lineage>
</organism>
<dbReference type="AlphaFoldDB" id="A0A5B7K179"/>
<evidence type="ECO:0000313" key="2">
    <source>
        <dbReference type="EMBL" id="MPC98888.1"/>
    </source>
</evidence>
<keyword evidence="3" id="KW-1185">Reference proteome</keyword>
<gene>
    <name evidence="2" type="ORF">E2C01_094274</name>
</gene>
<protein>
    <submittedName>
        <fullName evidence="2">Uncharacterized protein</fullName>
    </submittedName>
</protein>
<comment type="caution">
    <text evidence="2">The sequence shown here is derived from an EMBL/GenBank/DDBJ whole genome shotgun (WGS) entry which is preliminary data.</text>
</comment>
<dbReference type="EMBL" id="VSRR010116025">
    <property type="protein sequence ID" value="MPC98888.1"/>
    <property type="molecule type" value="Genomic_DNA"/>
</dbReference>
<evidence type="ECO:0000313" key="3">
    <source>
        <dbReference type="Proteomes" id="UP000324222"/>
    </source>
</evidence>
<accession>A0A5B7K179</accession>